<dbReference type="CDD" id="cd17768">
    <property type="entry name" value="adenosylhopane_nucleosidase_HpnG-like"/>
    <property type="match status" value="1"/>
</dbReference>
<dbReference type="SUPFAM" id="SSF53167">
    <property type="entry name" value="Purine and uridine phosphorylases"/>
    <property type="match status" value="1"/>
</dbReference>
<proteinExistence type="predicted"/>
<evidence type="ECO:0000313" key="3">
    <source>
        <dbReference type="Proteomes" id="UP001271769"/>
    </source>
</evidence>
<dbReference type="EMBL" id="JAXCLX010000002">
    <property type="protein sequence ID" value="MDY0873367.1"/>
    <property type="molecule type" value="Genomic_DNA"/>
</dbReference>
<protein>
    <recommendedName>
        <fullName evidence="1">Nucleoside phosphorylase domain-containing protein</fullName>
    </recommendedName>
</protein>
<dbReference type="PANTHER" id="PTHR46832">
    <property type="entry name" value="5'-METHYLTHIOADENOSINE/S-ADENOSYLHOMOCYSTEINE NUCLEOSIDASE"/>
    <property type="match status" value="1"/>
</dbReference>
<organism evidence="2 3">
    <name type="scientific">Dongia rigui</name>
    <dbReference type="NCBI Taxonomy" id="940149"/>
    <lineage>
        <taxon>Bacteria</taxon>
        <taxon>Pseudomonadati</taxon>
        <taxon>Pseudomonadota</taxon>
        <taxon>Alphaproteobacteria</taxon>
        <taxon>Rhodospirillales</taxon>
        <taxon>Dongiaceae</taxon>
        <taxon>Dongia</taxon>
    </lineage>
</organism>
<dbReference type="NCBIfam" id="TIGR03468">
    <property type="entry name" value="HpnG"/>
    <property type="match status" value="1"/>
</dbReference>
<gene>
    <name evidence="2" type="ORF">SMD31_15610</name>
</gene>
<dbReference type="InterPro" id="IPR035994">
    <property type="entry name" value="Nucleoside_phosphorylase_sf"/>
</dbReference>
<dbReference type="Pfam" id="PF01048">
    <property type="entry name" value="PNP_UDP_1"/>
    <property type="match status" value="1"/>
</dbReference>
<comment type="caution">
    <text evidence="2">The sequence shown here is derived from an EMBL/GenBank/DDBJ whole genome shotgun (WGS) entry which is preliminary data.</text>
</comment>
<dbReference type="Gene3D" id="3.40.50.1580">
    <property type="entry name" value="Nucleoside phosphorylase domain"/>
    <property type="match status" value="1"/>
</dbReference>
<evidence type="ECO:0000259" key="1">
    <source>
        <dbReference type="Pfam" id="PF01048"/>
    </source>
</evidence>
<dbReference type="InterPro" id="IPR000845">
    <property type="entry name" value="Nucleoside_phosphorylase_d"/>
</dbReference>
<feature type="domain" description="Nucleoside phosphorylase" evidence="1">
    <location>
        <begin position="22"/>
        <end position="159"/>
    </location>
</feature>
<dbReference type="Proteomes" id="UP001271769">
    <property type="component" value="Unassembled WGS sequence"/>
</dbReference>
<dbReference type="InterPro" id="IPR017831">
    <property type="entry name" value="Hopanoid-assoc_phosphoryl_HpnG"/>
</dbReference>
<keyword evidence="3" id="KW-1185">Reference proteome</keyword>
<evidence type="ECO:0000313" key="2">
    <source>
        <dbReference type="EMBL" id="MDY0873367.1"/>
    </source>
</evidence>
<accession>A0ABU5E230</accession>
<sequence length="213" mass="22004">MTVGAVTGMLSEARLLDGLGYIIVAGGGHAEATKRKVEALVVGGAEALVSFGIAGALDPDLEPGDLVIADDVVLADGRRLSCDPDWRRRILQKVAAQGGTVAGRSVAAATRAEKGALFGETGAVAVDMESHHVAEAAERHGLPFIVIRAIADTASDTLPEAALKGLNEEGRPAIGAVLLSLLLKPWQLPGLIRVALRSRTAMNALLRGRAALL</sequence>
<reference evidence="2 3" key="1">
    <citation type="journal article" date="2013" name="Antonie Van Leeuwenhoek">
        <title>Dongia rigui sp. nov., isolated from freshwater of a large wetland in Korea.</title>
        <authorList>
            <person name="Baik K.S."/>
            <person name="Hwang Y.M."/>
            <person name="Choi J.S."/>
            <person name="Kwon J."/>
            <person name="Seong C.N."/>
        </authorList>
    </citation>
    <scope>NUCLEOTIDE SEQUENCE [LARGE SCALE GENOMIC DNA]</scope>
    <source>
        <strain evidence="2 3">04SU4-P</strain>
    </source>
</reference>
<dbReference type="PANTHER" id="PTHR46832:SF1">
    <property type="entry name" value="5'-METHYLTHIOADENOSINE_S-ADENOSYLHOMOCYSTEINE NUCLEOSIDASE"/>
    <property type="match status" value="1"/>
</dbReference>
<dbReference type="RefSeq" id="WP_320501820.1">
    <property type="nucleotide sequence ID" value="NZ_JAXCLX010000002.1"/>
</dbReference>
<name>A0ABU5E230_9PROT</name>